<dbReference type="AlphaFoldDB" id="A0A376DR58"/>
<gene>
    <name evidence="1" type="ORF">NCTC13533_01298</name>
</gene>
<evidence type="ECO:0000313" key="2">
    <source>
        <dbReference type="Proteomes" id="UP000255224"/>
    </source>
</evidence>
<evidence type="ECO:0000313" key="1">
    <source>
        <dbReference type="EMBL" id="STC94074.1"/>
    </source>
</evidence>
<organism evidence="1 2">
    <name type="scientific">Chryseobacterium carnipullorum</name>
    <dbReference type="NCBI Taxonomy" id="1124835"/>
    <lineage>
        <taxon>Bacteria</taxon>
        <taxon>Pseudomonadati</taxon>
        <taxon>Bacteroidota</taxon>
        <taxon>Flavobacteriia</taxon>
        <taxon>Flavobacteriales</taxon>
        <taxon>Weeksellaceae</taxon>
        <taxon>Chryseobacterium group</taxon>
        <taxon>Chryseobacterium</taxon>
    </lineage>
</organism>
<accession>A0A376DR58</accession>
<dbReference type="EMBL" id="UFVQ01000003">
    <property type="protein sequence ID" value="STC94074.1"/>
    <property type="molecule type" value="Genomic_DNA"/>
</dbReference>
<reference evidence="1 2" key="1">
    <citation type="submission" date="2018-06" db="EMBL/GenBank/DDBJ databases">
        <authorList>
            <consortium name="Pathogen Informatics"/>
            <person name="Doyle S."/>
        </authorList>
    </citation>
    <scope>NUCLEOTIDE SEQUENCE [LARGE SCALE GENOMIC DNA]</scope>
    <source>
        <strain evidence="1 2">NCTC13533</strain>
    </source>
</reference>
<dbReference type="Proteomes" id="UP000255224">
    <property type="component" value="Unassembled WGS sequence"/>
</dbReference>
<name>A0A376DR58_CHRCU</name>
<protein>
    <submittedName>
        <fullName evidence="1">Uncharacterized protein</fullName>
    </submittedName>
</protein>
<proteinExistence type="predicted"/>
<sequence length="208" mass="24501">MSLMKRNSSLLKMGNSDERTIYISYCSILNMMNCVSLKKSNIIWLVLIPLFSNAQYQMIAKQDLNLDKSQDIIYKDSITNKLIFEYGKPIVNKKDSIFFFSNYHAEAGGLNVKIIKNIINIKFTYAPKYLDFDLLTFSYNTVKRDWFLTDILSSRTNPLSERLMTERCQYKIPKNIRFSLKKNSFDDVQEKLLDNKKYLMRCSKKNLE</sequence>